<feature type="transmembrane region" description="Helical" evidence="6">
    <location>
        <begin position="245"/>
        <end position="268"/>
    </location>
</feature>
<dbReference type="GO" id="GO:0005886">
    <property type="term" value="C:plasma membrane"/>
    <property type="evidence" value="ECO:0007669"/>
    <property type="project" value="UniProtKB-SubCell"/>
</dbReference>
<dbReference type="STRING" id="29321.AAV33_05515"/>
<gene>
    <name evidence="7" type="ORF">BN46_1356</name>
    <name evidence="8" type="ORF">HMPREF9719_01647</name>
</gene>
<feature type="transmembrane region" description="Helical" evidence="6">
    <location>
        <begin position="212"/>
        <end position="233"/>
    </location>
</feature>
<evidence type="ECO:0000256" key="6">
    <source>
        <dbReference type="SAM" id="Phobius"/>
    </source>
</evidence>
<dbReference type="AlphaFoldDB" id="I7L9U4"/>
<feature type="transmembrane region" description="Helical" evidence="6">
    <location>
        <begin position="289"/>
        <end position="315"/>
    </location>
</feature>
<evidence type="ECO:0000256" key="1">
    <source>
        <dbReference type="ARBA" id="ARBA00004651"/>
    </source>
</evidence>
<accession>I7L9U4</accession>
<dbReference type="HOGENOM" id="CLU_039164_0_0_11"/>
<evidence type="ECO:0000256" key="3">
    <source>
        <dbReference type="ARBA" id="ARBA00022692"/>
    </source>
</evidence>
<keyword evidence="9" id="KW-1185">Reference proteome</keyword>
<dbReference type="OrthoDB" id="4771963at2"/>
<feature type="transmembrane region" description="Helical" evidence="6">
    <location>
        <begin position="84"/>
        <end position="104"/>
    </location>
</feature>
<dbReference type="EMBL" id="AHAE01000076">
    <property type="protein sequence ID" value="EJZ81460.1"/>
    <property type="molecule type" value="Genomic_DNA"/>
</dbReference>
<dbReference type="Proteomes" id="UP000011016">
    <property type="component" value="Unassembled WGS sequence"/>
</dbReference>
<keyword evidence="4 6" id="KW-1133">Transmembrane helix</keyword>
<comment type="caution">
    <text evidence="7">The sequence shown here is derived from an EMBL/GenBank/DDBJ whole genome shotgun (WGS) entry which is preliminary data.</text>
</comment>
<name>I7L9U4_9CORY</name>
<dbReference type="PANTHER" id="PTHR30250:SF11">
    <property type="entry name" value="O-ANTIGEN TRANSPORTER-RELATED"/>
    <property type="match status" value="1"/>
</dbReference>
<keyword evidence="3 6" id="KW-0812">Transmembrane</keyword>
<organism evidence="7 10">
    <name type="scientific">Corynebacterium otitidis ATCC 51513</name>
    <dbReference type="NCBI Taxonomy" id="883169"/>
    <lineage>
        <taxon>Bacteria</taxon>
        <taxon>Bacillati</taxon>
        <taxon>Actinomycetota</taxon>
        <taxon>Actinomycetes</taxon>
        <taxon>Mycobacteriales</taxon>
        <taxon>Corynebacteriaceae</taxon>
        <taxon>Corynebacterium</taxon>
    </lineage>
</organism>
<feature type="transmembrane region" description="Helical" evidence="6">
    <location>
        <begin position="35"/>
        <end position="52"/>
    </location>
</feature>
<evidence type="ECO:0000313" key="9">
    <source>
        <dbReference type="Proteomes" id="UP000006078"/>
    </source>
</evidence>
<evidence type="ECO:0000313" key="7">
    <source>
        <dbReference type="EMBL" id="CCI84072.1"/>
    </source>
</evidence>
<comment type="subcellular location">
    <subcellularLocation>
        <location evidence="1">Cell membrane</location>
        <topology evidence="1">Multi-pass membrane protein</topology>
    </subcellularLocation>
</comment>
<evidence type="ECO:0000256" key="4">
    <source>
        <dbReference type="ARBA" id="ARBA00022989"/>
    </source>
</evidence>
<keyword evidence="2" id="KW-1003">Cell membrane</keyword>
<feature type="transmembrane region" description="Helical" evidence="6">
    <location>
        <begin position="327"/>
        <end position="350"/>
    </location>
</feature>
<sequence>MRALTAATIAAGLSGFVVLMIASRGLSGEEFAEFQAFWGLFFALAGVLDGITQETTRSVAAACAVTAETGVEGNPGRPGAPWRLAGAAAAVAALGAALLGPLWAPLLLDDNRGTAVGLLAAGLGLYAYQAALSGVLSGLGRWRRYAGLVALDAALRVIAALGGLAAGLGLVPFLIATVVGALAWVVVLAAGETRGPLRVVCDVPLDRLARRSGAAMLATGSSAAMITGFPVFIKATEDTAQEPLAAGLTVPAVLLAVSLTRAPILMPLQRLQSALVVWFVERRRSPGRALALPVGATLAAGAVGAALAWLIGPWLLEVFFAQQAPGVVLAALTFAGAFTSTLMITGCAALAAERHSFYVGGWALSSAVGFGVLALPLPLDLGVCLALIAGPLSGMALHGVALARMRPAPDAARPAA</sequence>
<reference evidence="7 10" key="1">
    <citation type="journal article" date="2012" name="J. Bacteriol.">
        <title>Draft Genome Sequence of Turicella otitidis ATCC 51513, Isolated from Middle Ear Fluid from a Child with Otitis Media.</title>
        <authorList>
            <person name="Brinkrolf K."/>
            <person name="Schneider J."/>
            <person name="Knecht M."/>
            <person name="Ruckert C."/>
            <person name="Tauch A."/>
        </authorList>
    </citation>
    <scope>NUCLEOTIDE SEQUENCE [LARGE SCALE GENOMIC DNA]</scope>
    <source>
        <strain evidence="7 10">ATCC 51513</strain>
    </source>
</reference>
<proteinExistence type="predicted"/>
<dbReference type="Proteomes" id="UP000006078">
    <property type="component" value="Unassembled WGS sequence"/>
</dbReference>
<reference evidence="8 9" key="2">
    <citation type="submission" date="2012-08" db="EMBL/GenBank/DDBJ databases">
        <title>The Genome Sequence of Turicella otitidis ATCC 51513.</title>
        <authorList>
            <consortium name="The Broad Institute Genome Sequencing Platform"/>
            <person name="Earl A."/>
            <person name="Ward D."/>
            <person name="Feldgarden M."/>
            <person name="Gevers D."/>
            <person name="Huys G."/>
            <person name="Walker B."/>
            <person name="Young S.K."/>
            <person name="Zeng Q."/>
            <person name="Gargeya S."/>
            <person name="Fitzgerald M."/>
            <person name="Haas B."/>
            <person name="Abouelleil A."/>
            <person name="Alvarado L."/>
            <person name="Arachchi H.M."/>
            <person name="Berlin A.M."/>
            <person name="Chapman S.B."/>
            <person name="Goldberg J."/>
            <person name="Griggs A."/>
            <person name="Gujja S."/>
            <person name="Hansen M."/>
            <person name="Howarth C."/>
            <person name="Imamovic A."/>
            <person name="Larimer J."/>
            <person name="McCowen C."/>
            <person name="Montmayeur A."/>
            <person name="Murphy C."/>
            <person name="Neiman D."/>
            <person name="Pearson M."/>
            <person name="Priest M."/>
            <person name="Roberts A."/>
            <person name="Saif S."/>
            <person name="Shea T."/>
            <person name="Sisk P."/>
            <person name="Sykes S."/>
            <person name="Wortman J."/>
            <person name="Nusbaum C."/>
            <person name="Birren B."/>
        </authorList>
    </citation>
    <scope>NUCLEOTIDE SEQUENCE [LARGE SCALE GENOMIC DNA]</scope>
    <source>
        <strain evidence="8 9">ATCC 51513</strain>
    </source>
</reference>
<feature type="transmembrane region" description="Helical" evidence="6">
    <location>
        <begin position="116"/>
        <end position="138"/>
    </location>
</feature>
<feature type="transmembrane region" description="Helical" evidence="6">
    <location>
        <begin position="385"/>
        <end position="403"/>
    </location>
</feature>
<dbReference type="EMBL" id="CAJZ01000201">
    <property type="protein sequence ID" value="CCI84072.1"/>
    <property type="molecule type" value="Genomic_DNA"/>
</dbReference>
<feature type="transmembrane region" description="Helical" evidence="6">
    <location>
        <begin position="357"/>
        <end position="379"/>
    </location>
</feature>
<dbReference type="InterPro" id="IPR050833">
    <property type="entry name" value="Poly_Biosynth_Transport"/>
</dbReference>
<evidence type="ECO:0000313" key="8">
    <source>
        <dbReference type="EMBL" id="EJZ81460.1"/>
    </source>
</evidence>
<feature type="transmembrane region" description="Helical" evidence="6">
    <location>
        <begin position="145"/>
        <end position="164"/>
    </location>
</feature>
<evidence type="ECO:0000256" key="2">
    <source>
        <dbReference type="ARBA" id="ARBA00022475"/>
    </source>
</evidence>
<dbReference type="RefSeq" id="WP_004601537.1">
    <property type="nucleotide sequence ID" value="NZ_HF541868.1"/>
</dbReference>
<keyword evidence="5 6" id="KW-0472">Membrane</keyword>
<dbReference type="PANTHER" id="PTHR30250">
    <property type="entry name" value="PST FAMILY PREDICTED COLANIC ACID TRANSPORTER"/>
    <property type="match status" value="1"/>
</dbReference>
<protein>
    <submittedName>
        <fullName evidence="7">Uncharacterized protein</fullName>
    </submittedName>
</protein>
<dbReference type="eggNOG" id="COG2244">
    <property type="taxonomic scope" value="Bacteria"/>
</dbReference>
<feature type="transmembrane region" description="Helical" evidence="6">
    <location>
        <begin position="170"/>
        <end position="191"/>
    </location>
</feature>
<evidence type="ECO:0000256" key="5">
    <source>
        <dbReference type="ARBA" id="ARBA00023136"/>
    </source>
</evidence>
<evidence type="ECO:0000313" key="10">
    <source>
        <dbReference type="Proteomes" id="UP000011016"/>
    </source>
</evidence>